<dbReference type="PANTHER" id="PTHR43319">
    <property type="entry name" value="BETA-LACTAMASE-RELATED"/>
    <property type="match status" value="1"/>
</dbReference>
<accession>A0ABC8TTC5</accession>
<dbReference type="AlphaFoldDB" id="A0ABC8TTC5"/>
<evidence type="ECO:0000313" key="2">
    <source>
        <dbReference type="EMBL" id="CAK9170114.1"/>
    </source>
</evidence>
<feature type="domain" description="Beta-lactamase-related" evidence="1">
    <location>
        <begin position="12"/>
        <end position="102"/>
    </location>
</feature>
<dbReference type="PANTHER" id="PTHR43319:SF3">
    <property type="entry name" value="BETA-LACTAMASE-RELATED DOMAIN-CONTAINING PROTEIN"/>
    <property type="match status" value="1"/>
</dbReference>
<protein>
    <recommendedName>
        <fullName evidence="1">Beta-lactamase-related domain-containing protein</fullName>
    </recommendedName>
</protein>
<comment type="caution">
    <text evidence="2">The sequence shown here is derived from an EMBL/GenBank/DDBJ whole genome shotgun (WGS) entry which is preliminary data.</text>
</comment>
<sequence>MYWGPHSELEVRKLKLEENVASIWPEFESNRKNSIKVHHLLNHTSGLHNALANLTRENPLLMSDWDECLNLIAMSAPETEPGHEQLYHYLSFGWLVGGIIEADTFVAHDVVLGSNMVKFEQHASGKKFQEILEEAFIHPLQIGGELYVGIPPGMIQNIIFIILAYLSWEATGKFTSGHYSFDYSIVS</sequence>
<gene>
    <name evidence="2" type="ORF">ILEXP_LOCUS39602</name>
</gene>
<name>A0ABC8TTC5_9AQUA</name>
<dbReference type="SUPFAM" id="SSF56601">
    <property type="entry name" value="beta-lactamase/transpeptidase-like"/>
    <property type="match status" value="1"/>
</dbReference>
<organism evidence="2 3">
    <name type="scientific">Ilex paraguariensis</name>
    <name type="common">yerba mate</name>
    <dbReference type="NCBI Taxonomy" id="185542"/>
    <lineage>
        <taxon>Eukaryota</taxon>
        <taxon>Viridiplantae</taxon>
        <taxon>Streptophyta</taxon>
        <taxon>Embryophyta</taxon>
        <taxon>Tracheophyta</taxon>
        <taxon>Spermatophyta</taxon>
        <taxon>Magnoliopsida</taxon>
        <taxon>eudicotyledons</taxon>
        <taxon>Gunneridae</taxon>
        <taxon>Pentapetalae</taxon>
        <taxon>asterids</taxon>
        <taxon>campanulids</taxon>
        <taxon>Aquifoliales</taxon>
        <taxon>Aquifoliaceae</taxon>
        <taxon>Ilex</taxon>
    </lineage>
</organism>
<evidence type="ECO:0000259" key="1">
    <source>
        <dbReference type="Pfam" id="PF00144"/>
    </source>
</evidence>
<keyword evidence="3" id="KW-1185">Reference proteome</keyword>
<evidence type="ECO:0000313" key="3">
    <source>
        <dbReference type="Proteomes" id="UP001642360"/>
    </source>
</evidence>
<dbReference type="Pfam" id="PF00144">
    <property type="entry name" value="Beta-lactamase"/>
    <property type="match status" value="1"/>
</dbReference>
<proteinExistence type="predicted"/>
<reference evidence="2 3" key="1">
    <citation type="submission" date="2024-02" db="EMBL/GenBank/DDBJ databases">
        <authorList>
            <person name="Vignale AGUSTIN F."/>
            <person name="Sosa J E."/>
            <person name="Modenutti C."/>
        </authorList>
    </citation>
    <scope>NUCLEOTIDE SEQUENCE [LARGE SCALE GENOMIC DNA]</scope>
</reference>
<dbReference type="Proteomes" id="UP001642360">
    <property type="component" value="Unassembled WGS sequence"/>
</dbReference>
<dbReference type="InterPro" id="IPR012338">
    <property type="entry name" value="Beta-lactam/transpept-like"/>
</dbReference>
<dbReference type="EMBL" id="CAUOFW020005436">
    <property type="protein sequence ID" value="CAK9170114.1"/>
    <property type="molecule type" value="Genomic_DNA"/>
</dbReference>
<dbReference type="InterPro" id="IPR001466">
    <property type="entry name" value="Beta-lactam-related"/>
</dbReference>
<dbReference type="InterPro" id="IPR052907">
    <property type="entry name" value="Beta-lactamase/esterase"/>
</dbReference>
<dbReference type="Gene3D" id="3.40.710.10">
    <property type="entry name" value="DD-peptidase/beta-lactamase superfamily"/>
    <property type="match status" value="1"/>
</dbReference>